<dbReference type="InterPro" id="IPR009072">
    <property type="entry name" value="Histone-fold"/>
</dbReference>
<evidence type="ECO:0000259" key="3">
    <source>
        <dbReference type="Pfam" id="PF00125"/>
    </source>
</evidence>
<accession>A0A7T8GUG8</accession>
<dbReference type="InterPro" id="IPR000164">
    <property type="entry name" value="Histone_H3/CENP-A"/>
</dbReference>
<dbReference type="OrthoDB" id="420022at2759"/>
<dbReference type="Pfam" id="PF00125">
    <property type="entry name" value="Histone"/>
    <property type="match status" value="1"/>
</dbReference>
<dbReference type="PANTHER" id="PTHR11426">
    <property type="entry name" value="HISTONE H3"/>
    <property type="match status" value="1"/>
</dbReference>
<dbReference type="GO" id="GO:0000786">
    <property type="term" value="C:nucleosome"/>
    <property type="evidence" value="ECO:0007669"/>
    <property type="project" value="InterPro"/>
</dbReference>
<dbReference type="AlphaFoldDB" id="A0A7T8GUG8"/>
<organism evidence="4 5">
    <name type="scientific">Caligus rogercresseyi</name>
    <name type="common">Sea louse</name>
    <dbReference type="NCBI Taxonomy" id="217165"/>
    <lineage>
        <taxon>Eukaryota</taxon>
        <taxon>Metazoa</taxon>
        <taxon>Ecdysozoa</taxon>
        <taxon>Arthropoda</taxon>
        <taxon>Crustacea</taxon>
        <taxon>Multicrustacea</taxon>
        <taxon>Hexanauplia</taxon>
        <taxon>Copepoda</taxon>
        <taxon>Siphonostomatoida</taxon>
        <taxon>Caligidae</taxon>
        <taxon>Caligus</taxon>
    </lineage>
</organism>
<dbReference type="GO" id="GO:0030527">
    <property type="term" value="F:structural constituent of chromatin"/>
    <property type="evidence" value="ECO:0007669"/>
    <property type="project" value="InterPro"/>
</dbReference>
<feature type="domain" description="Core Histone H2A/H2B/H3" evidence="3">
    <location>
        <begin position="56"/>
        <end position="121"/>
    </location>
</feature>
<name>A0A7T8GUG8_CALRO</name>
<dbReference type="SUPFAM" id="SSF47113">
    <property type="entry name" value="Histone-fold"/>
    <property type="match status" value="1"/>
</dbReference>
<evidence type="ECO:0000313" key="5">
    <source>
        <dbReference type="Proteomes" id="UP000595437"/>
    </source>
</evidence>
<feature type="region of interest" description="Disordered" evidence="2">
    <location>
        <begin position="28"/>
        <end position="57"/>
    </location>
</feature>
<keyword evidence="5" id="KW-1185">Reference proteome</keyword>
<reference evidence="5" key="1">
    <citation type="submission" date="2021-01" db="EMBL/GenBank/DDBJ databases">
        <title>Caligus Genome Assembly.</title>
        <authorList>
            <person name="Gallardo-Escarate C."/>
        </authorList>
    </citation>
    <scope>NUCLEOTIDE SEQUENCE [LARGE SCALE GENOMIC DNA]</scope>
</reference>
<protein>
    <submittedName>
        <fullName evidence="4">CLUMA_CG014236_ isoform A</fullName>
    </submittedName>
</protein>
<proteinExistence type="inferred from homology"/>
<comment type="similarity">
    <text evidence="1">Belongs to the histone H3 family.</text>
</comment>
<dbReference type="InterPro" id="IPR007125">
    <property type="entry name" value="H2A/H2B/H3"/>
</dbReference>
<feature type="non-terminal residue" evidence="4">
    <location>
        <position position="1"/>
    </location>
</feature>
<evidence type="ECO:0000256" key="2">
    <source>
        <dbReference type="SAM" id="MobiDB-lite"/>
    </source>
</evidence>
<dbReference type="EMBL" id="CP045901">
    <property type="protein sequence ID" value="QQP37801.1"/>
    <property type="molecule type" value="Genomic_DNA"/>
</dbReference>
<dbReference type="Proteomes" id="UP000595437">
    <property type="component" value="Chromosome 12"/>
</dbReference>
<dbReference type="GO" id="GO:0003677">
    <property type="term" value="F:DNA binding"/>
    <property type="evidence" value="ECO:0007669"/>
    <property type="project" value="InterPro"/>
</dbReference>
<feature type="compositionally biased region" description="Basic residues" evidence="2">
    <location>
        <begin position="45"/>
        <end position="57"/>
    </location>
</feature>
<dbReference type="PRINTS" id="PR00622">
    <property type="entry name" value="HISTONEH3"/>
</dbReference>
<dbReference type="Gene3D" id="1.10.20.10">
    <property type="entry name" value="Histone, subunit A"/>
    <property type="match status" value="1"/>
</dbReference>
<gene>
    <name evidence="4" type="ORF">FKW44_018196</name>
</gene>
<feature type="non-terminal residue" evidence="4">
    <location>
        <position position="121"/>
    </location>
</feature>
<sequence>LLPKYIGIVLPKHLGIVLPKHLGVLKYPGEPSSKTTVQCSDPPVRKPRNPHSNKKRPRWLREIHRYRRSTELLIRKMPFYRLVKETIDRMASSDFRVQEGCENYITDLFERSNLCCIHAKR</sequence>
<evidence type="ECO:0000256" key="1">
    <source>
        <dbReference type="ARBA" id="ARBA00010343"/>
    </source>
</evidence>
<evidence type="ECO:0000313" key="4">
    <source>
        <dbReference type="EMBL" id="QQP37801.1"/>
    </source>
</evidence>
<dbReference type="GO" id="GO:0046982">
    <property type="term" value="F:protein heterodimerization activity"/>
    <property type="evidence" value="ECO:0007669"/>
    <property type="project" value="InterPro"/>
</dbReference>
<dbReference type="SMART" id="SM00428">
    <property type="entry name" value="H3"/>
    <property type="match status" value="1"/>
</dbReference>